<comment type="caution">
    <text evidence="1">The sequence shown here is derived from an EMBL/GenBank/DDBJ whole genome shotgun (WGS) entry which is preliminary data.</text>
</comment>
<evidence type="ECO:0000313" key="1">
    <source>
        <dbReference type="EMBL" id="KAI4866603.1"/>
    </source>
</evidence>
<dbReference type="Proteomes" id="UP001497700">
    <property type="component" value="Unassembled WGS sequence"/>
</dbReference>
<sequence length="602" mass="64844">MRSVVEAGLLLAALGRHAAAQTFDWASIQPSTSLNYTTCYDTLKCAKLSVPLDWLNPTNNTARVSLAVVARPATVPESDPSFGGTIIVNPGGPGGSGVDFVLSSGALLQGIADGDARHYEILSFDPRGVALSEPRADCYGDEFARAVTTLQLRAMGPVDGGIDVVRRQQSLIGSLGRLCEGGDEIHAYMSTSSVARDMVEIVDKIDELRKANTTVSARSSRGGGPRRLRQRRQQEKEEVARIQYWGFSYGTVLGNYFASMYPGRVGRMILEGVVDVHDYSGALWEKNLQDTQEDWDTFFTSCFEGGSACALHTPNVTSPGDIRRRVEAFLEELRTSPAQHISGSNIDEITRQDVVNIIFQALYQPMQYFPLVATGLADAMAGNFSLVWQSLGLPQSAAGYCPSTLPQSYTWSQDALLSVACGDAPAPPDADTAGFLAYLAELQAQSPDFAAGWTQVRLGCDAWRVRPTFRFAGPWTTPAADPSGNDTAKPQSPILFLSSRYDPVTPHANAVAMAAEHAGARVLVQDNAGHGTLGTPGKCRDDYVKSYFATGELPPEGTVCDADCKPFQDCPQVQLARRALGVRDNADSPVIPHRQGPLNLFG</sequence>
<keyword evidence="2" id="KW-1185">Reference proteome</keyword>
<proteinExistence type="predicted"/>
<reference evidence="1 2" key="1">
    <citation type="journal article" date="2022" name="New Phytol.">
        <title>Ecological generalism drives hyperdiversity of secondary metabolite gene clusters in xylarialean endophytes.</title>
        <authorList>
            <person name="Franco M.E.E."/>
            <person name="Wisecaver J.H."/>
            <person name="Arnold A.E."/>
            <person name="Ju Y.M."/>
            <person name="Slot J.C."/>
            <person name="Ahrendt S."/>
            <person name="Moore L.P."/>
            <person name="Eastman K.E."/>
            <person name="Scott K."/>
            <person name="Konkel Z."/>
            <person name="Mondo S.J."/>
            <person name="Kuo A."/>
            <person name="Hayes R.D."/>
            <person name="Haridas S."/>
            <person name="Andreopoulos B."/>
            <person name="Riley R."/>
            <person name="LaButti K."/>
            <person name="Pangilinan J."/>
            <person name="Lipzen A."/>
            <person name="Amirebrahimi M."/>
            <person name="Yan J."/>
            <person name="Adam C."/>
            <person name="Keymanesh K."/>
            <person name="Ng V."/>
            <person name="Louie K."/>
            <person name="Northen T."/>
            <person name="Drula E."/>
            <person name="Henrissat B."/>
            <person name="Hsieh H.M."/>
            <person name="Youens-Clark K."/>
            <person name="Lutzoni F."/>
            <person name="Miadlikowska J."/>
            <person name="Eastwood D.C."/>
            <person name="Hamelin R.C."/>
            <person name="Grigoriev I.V."/>
            <person name="U'Ren J.M."/>
        </authorList>
    </citation>
    <scope>NUCLEOTIDE SEQUENCE [LARGE SCALE GENOMIC DNA]</scope>
    <source>
        <strain evidence="1 2">CBS 119005</strain>
    </source>
</reference>
<protein>
    <submittedName>
        <fullName evidence="1">TAP-like protein-domain-containing protein</fullName>
    </submittedName>
</protein>
<accession>A0ACB9Z4R2</accession>
<organism evidence="1 2">
    <name type="scientific">Hypoxylon rubiginosum</name>
    <dbReference type="NCBI Taxonomy" id="110542"/>
    <lineage>
        <taxon>Eukaryota</taxon>
        <taxon>Fungi</taxon>
        <taxon>Dikarya</taxon>
        <taxon>Ascomycota</taxon>
        <taxon>Pezizomycotina</taxon>
        <taxon>Sordariomycetes</taxon>
        <taxon>Xylariomycetidae</taxon>
        <taxon>Xylariales</taxon>
        <taxon>Hypoxylaceae</taxon>
        <taxon>Hypoxylon</taxon>
    </lineage>
</organism>
<evidence type="ECO:0000313" key="2">
    <source>
        <dbReference type="Proteomes" id="UP001497700"/>
    </source>
</evidence>
<gene>
    <name evidence="1" type="ORF">F4820DRAFT_446826</name>
</gene>
<dbReference type="EMBL" id="MU393456">
    <property type="protein sequence ID" value="KAI4866603.1"/>
    <property type="molecule type" value="Genomic_DNA"/>
</dbReference>
<name>A0ACB9Z4R2_9PEZI</name>